<dbReference type="RefSeq" id="WP_123713109.1">
    <property type="nucleotide sequence ID" value="NZ_RKHR01000005.1"/>
</dbReference>
<dbReference type="Gene3D" id="3.40.190.290">
    <property type="match status" value="1"/>
</dbReference>
<dbReference type="Pfam" id="PF03466">
    <property type="entry name" value="LysR_substrate"/>
    <property type="match status" value="1"/>
</dbReference>
<keyword evidence="7" id="KW-1185">Reference proteome</keyword>
<comment type="caution">
    <text evidence="6">The sequence shown here is derived from an EMBL/GenBank/DDBJ whole genome shotgun (WGS) entry which is preliminary data.</text>
</comment>
<dbReference type="GO" id="GO:0000976">
    <property type="term" value="F:transcription cis-regulatory region binding"/>
    <property type="evidence" value="ECO:0007669"/>
    <property type="project" value="TreeGrafter"/>
</dbReference>
<keyword evidence="2" id="KW-0805">Transcription regulation</keyword>
<dbReference type="PRINTS" id="PR00039">
    <property type="entry name" value="HTHLYSR"/>
</dbReference>
<comment type="similarity">
    <text evidence="1">Belongs to the LysR transcriptional regulatory family.</text>
</comment>
<dbReference type="SUPFAM" id="SSF46785">
    <property type="entry name" value="Winged helix' DNA-binding domain"/>
    <property type="match status" value="1"/>
</dbReference>
<dbReference type="OrthoDB" id="196624at2"/>
<dbReference type="SUPFAM" id="SSF53850">
    <property type="entry name" value="Periplasmic binding protein-like II"/>
    <property type="match status" value="1"/>
</dbReference>
<dbReference type="InterPro" id="IPR000847">
    <property type="entry name" value="LysR_HTH_N"/>
</dbReference>
<name>A0A3N2DK15_9GAMM</name>
<dbReference type="AlphaFoldDB" id="A0A3N2DK15"/>
<dbReference type="PANTHER" id="PTHR30126">
    <property type="entry name" value="HTH-TYPE TRANSCRIPTIONAL REGULATOR"/>
    <property type="match status" value="1"/>
</dbReference>
<evidence type="ECO:0000313" key="6">
    <source>
        <dbReference type="EMBL" id="ROS00126.1"/>
    </source>
</evidence>
<dbReference type="InterPro" id="IPR005119">
    <property type="entry name" value="LysR_subst-bd"/>
</dbReference>
<proteinExistence type="inferred from homology"/>
<evidence type="ECO:0000256" key="4">
    <source>
        <dbReference type="ARBA" id="ARBA00023163"/>
    </source>
</evidence>
<evidence type="ECO:0000313" key="7">
    <source>
        <dbReference type="Proteomes" id="UP000275394"/>
    </source>
</evidence>
<gene>
    <name evidence="6" type="ORF">EDC56_2762</name>
</gene>
<dbReference type="PANTHER" id="PTHR30126:SF91">
    <property type="entry name" value="LYSR FAMILY TRANSCRIPTIONAL REGULATOR"/>
    <property type="match status" value="1"/>
</dbReference>
<dbReference type="InterPro" id="IPR036388">
    <property type="entry name" value="WH-like_DNA-bd_sf"/>
</dbReference>
<dbReference type="EMBL" id="RKHR01000005">
    <property type="protein sequence ID" value="ROS00126.1"/>
    <property type="molecule type" value="Genomic_DNA"/>
</dbReference>
<dbReference type="InterPro" id="IPR036390">
    <property type="entry name" value="WH_DNA-bd_sf"/>
</dbReference>
<feature type="domain" description="HTH lysR-type" evidence="5">
    <location>
        <begin position="1"/>
        <end position="59"/>
    </location>
</feature>
<dbReference type="Gene3D" id="1.10.10.10">
    <property type="entry name" value="Winged helix-like DNA-binding domain superfamily/Winged helix DNA-binding domain"/>
    <property type="match status" value="1"/>
</dbReference>
<dbReference type="Pfam" id="PF00126">
    <property type="entry name" value="HTH_1"/>
    <property type="match status" value="1"/>
</dbReference>
<dbReference type="FunFam" id="1.10.10.10:FF:000001">
    <property type="entry name" value="LysR family transcriptional regulator"/>
    <property type="match status" value="1"/>
</dbReference>
<evidence type="ECO:0000256" key="2">
    <source>
        <dbReference type="ARBA" id="ARBA00023015"/>
    </source>
</evidence>
<evidence type="ECO:0000256" key="3">
    <source>
        <dbReference type="ARBA" id="ARBA00023125"/>
    </source>
</evidence>
<keyword evidence="3 6" id="KW-0238">DNA-binding</keyword>
<organism evidence="6 7">
    <name type="scientific">Sinobacterium caligoides</name>
    <dbReference type="NCBI Taxonomy" id="933926"/>
    <lineage>
        <taxon>Bacteria</taxon>
        <taxon>Pseudomonadati</taxon>
        <taxon>Pseudomonadota</taxon>
        <taxon>Gammaproteobacteria</taxon>
        <taxon>Cellvibrionales</taxon>
        <taxon>Spongiibacteraceae</taxon>
        <taxon>Sinobacterium</taxon>
    </lineage>
</organism>
<accession>A0A3N2DK15</accession>
<evidence type="ECO:0000259" key="5">
    <source>
        <dbReference type="PROSITE" id="PS50931"/>
    </source>
</evidence>
<evidence type="ECO:0000256" key="1">
    <source>
        <dbReference type="ARBA" id="ARBA00009437"/>
    </source>
</evidence>
<sequence>MYSLEQLKIFVTVADTGSFSACARQLNKAQSAISQAIANLELDLDNELFDRRPRKPQLTPQGEQLLSYAKAVLHQSQELKLAAEALQGCVQTELVIAVDEALIMPALEGILSDFSSKYPTIALEINAIASPDVIAAVTDGRAHLGLMFADMDFPDSVDLCFLGNLPFYAVISPDHPLSRVDNITISDLIPHRQLMLKGGDGRGLAQFNSLSPRTWSGNNFFLLRELVRQGLGWCYIPCHLVEQEIDNGNLYRLPLSFDHQPWSVPVERVLPKNAVMSDALQWLSHQIQHLF</sequence>
<keyword evidence="4" id="KW-0804">Transcription</keyword>
<dbReference type="Proteomes" id="UP000275394">
    <property type="component" value="Unassembled WGS sequence"/>
</dbReference>
<dbReference type="GO" id="GO:0003700">
    <property type="term" value="F:DNA-binding transcription factor activity"/>
    <property type="evidence" value="ECO:0007669"/>
    <property type="project" value="InterPro"/>
</dbReference>
<dbReference type="PROSITE" id="PS50931">
    <property type="entry name" value="HTH_LYSR"/>
    <property type="match status" value="1"/>
</dbReference>
<dbReference type="CDD" id="cd05466">
    <property type="entry name" value="PBP2_LTTR_substrate"/>
    <property type="match status" value="1"/>
</dbReference>
<reference evidence="6 7" key="1">
    <citation type="submission" date="2018-11" db="EMBL/GenBank/DDBJ databases">
        <title>Genomic Encyclopedia of Type Strains, Phase IV (KMG-IV): sequencing the most valuable type-strain genomes for metagenomic binning, comparative biology and taxonomic classification.</title>
        <authorList>
            <person name="Goeker M."/>
        </authorList>
    </citation>
    <scope>NUCLEOTIDE SEQUENCE [LARGE SCALE GENOMIC DNA]</scope>
    <source>
        <strain evidence="6 7">DSM 100316</strain>
    </source>
</reference>
<protein>
    <submittedName>
        <fullName evidence="6">DNA-binding transcriptional LysR family regulator</fullName>
    </submittedName>
</protein>